<feature type="compositionally biased region" description="Basic and acidic residues" evidence="1">
    <location>
        <begin position="449"/>
        <end position="461"/>
    </location>
</feature>
<proteinExistence type="predicted"/>
<feature type="region of interest" description="Disordered" evidence="1">
    <location>
        <begin position="384"/>
        <end position="414"/>
    </location>
</feature>
<comment type="caution">
    <text evidence="2">The sequence shown here is derived from an EMBL/GenBank/DDBJ whole genome shotgun (WGS) entry which is preliminary data.</text>
</comment>
<accession>A0A699H0B3</accession>
<evidence type="ECO:0000256" key="1">
    <source>
        <dbReference type="SAM" id="MobiDB-lite"/>
    </source>
</evidence>
<organism evidence="2">
    <name type="scientific">Tanacetum cinerariifolium</name>
    <name type="common">Dalmatian daisy</name>
    <name type="synonym">Chrysanthemum cinerariifolium</name>
    <dbReference type="NCBI Taxonomy" id="118510"/>
    <lineage>
        <taxon>Eukaryota</taxon>
        <taxon>Viridiplantae</taxon>
        <taxon>Streptophyta</taxon>
        <taxon>Embryophyta</taxon>
        <taxon>Tracheophyta</taxon>
        <taxon>Spermatophyta</taxon>
        <taxon>Magnoliopsida</taxon>
        <taxon>eudicotyledons</taxon>
        <taxon>Gunneridae</taxon>
        <taxon>Pentapetalae</taxon>
        <taxon>asterids</taxon>
        <taxon>campanulids</taxon>
        <taxon>Asterales</taxon>
        <taxon>Asteraceae</taxon>
        <taxon>Asteroideae</taxon>
        <taxon>Anthemideae</taxon>
        <taxon>Anthemidinae</taxon>
        <taxon>Tanacetum</taxon>
    </lineage>
</organism>
<dbReference type="EMBL" id="BKCJ010064970">
    <property type="protein sequence ID" value="GEW59157.1"/>
    <property type="molecule type" value="Genomic_DNA"/>
</dbReference>
<feature type="region of interest" description="Disordered" evidence="1">
    <location>
        <begin position="449"/>
        <end position="478"/>
    </location>
</feature>
<dbReference type="AlphaFoldDB" id="A0A699H0B3"/>
<evidence type="ECO:0000313" key="2">
    <source>
        <dbReference type="EMBL" id="GEW59157.1"/>
    </source>
</evidence>
<name>A0A699H0B3_TANCI</name>
<protein>
    <submittedName>
        <fullName evidence="2">MAK10-like protein</fullName>
    </submittedName>
</protein>
<sequence>MKPLDTFLMGDKVISTILEKENDEFIKFSVDDLVPILRESELTLDSTNLECSMPIDPPLPCTDVLGDAIVDIDLLLGEHLDTLSTGDREIDFNPVRDIEELECLLADDHVPVPKNPSDREDLCAYFQSSSHAVSDHLHVYILGILIPDRVLRTPDVSVFKKVKEITEVEIRLLALSETKILSVLLEITPDLATRAIETPLTSPMRTMWCLYDPTPSGGKWFTFKPKQNNLSDIYNPSWKIHPNLKGSQPQNSQNNFSNPPNCFQPNGSFLNRSFNNNPQNFNNRSTLEGLVSSFMASQDTRLSKFETDFKQQQGEMTNKIDIVLKAINDRMMRALPSDTVKNSKLNVNTTFPILSARSYPTQDPKYSSHIHYAINAITMCSKQVNKSHNDQPRVKTQTVNEDGTPPHKGIKRPSKLLSLYKDDKPGEKGVINLGTKDDDRDTIVKYKEECKESEEKGKEEKDDPENINANPPSPPDPSISFITGMVRKLNSFLDSLNLVPPSFNTEFVCIKENDGDIMFIKIIKKYDDPCKEEL</sequence>
<gene>
    <name evidence="2" type="ORF">Tci_231133</name>
</gene>
<reference evidence="2" key="1">
    <citation type="journal article" date="2019" name="Sci. Rep.">
        <title>Draft genome of Tanacetum cinerariifolium, the natural source of mosquito coil.</title>
        <authorList>
            <person name="Yamashiro T."/>
            <person name="Shiraishi A."/>
            <person name="Satake H."/>
            <person name="Nakayama K."/>
        </authorList>
    </citation>
    <scope>NUCLEOTIDE SEQUENCE</scope>
</reference>